<evidence type="ECO:0000313" key="3">
    <source>
        <dbReference type="Proteomes" id="UP000015524"/>
    </source>
</evidence>
<evidence type="ECO:0000313" key="2">
    <source>
        <dbReference type="EMBL" id="EQB01049.1"/>
    </source>
</evidence>
<dbReference type="OrthoDB" id="975794at2"/>
<keyword evidence="1" id="KW-0175">Coiled coil</keyword>
<dbReference type="AlphaFoldDB" id="T0HU44"/>
<dbReference type="PATRIC" id="fig|1114964.3.peg.2211"/>
<comment type="caution">
    <text evidence="2">The sequence shown here is derived from an EMBL/GenBank/DDBJ whole genome shotgun (WGS) entry which is preliminary data.</text>
</comment>
<protein>
    <submittedName>
        <fullName evidence="2">Uncharacterized protein</fullName>
    </submittedName>
</protein>
<feature type="coiled-coil region" evidence="1">
    <location>
        <begin position="223"/>
        <end position="257"/>
    </location>
</feature>
<dbReference type="InterPro" id="IPR027417">
    <property type="entry name" value="P-loop_NTPase"/>
</dbReference>
<reference evidence="2 3" key="1">
    <citation type="journal article" date="2013" name="Genome Announc.">
        <title>Draft Genome Sequence of a Hexachlorocyclohexane-Degrading Bacterium, Sphingobium baderi Strain LL03T.</title>
        <authorList>
            <person name="Kaur J."/>
            <person name="Verma H."/>
            <person name="Tripathi C."/>
            <person name="Khurana J.P."/>
            <person name="Lal R."/>
        </authorList>
    </citation>
    <scope>NUCLEOTIDE SEQUENCE [LARGE SCALE GENOMIC DNA]</scope>
    <source>
        <strain evidence="2 3">LL03</strain>
    </source>
</reference>
<dbReference type="RefSeq" id="WP_021245110.1">
    <property type="nucleotide sequence ID" value="NZ_ATIB01000062.1"/>
</dbReference>
<feature type="coiled-coil region" evidence="1">
    <location>
        <begin position="345"/>
        <end position="372"/>
    </location>
</feature>
<sequence length="387" mass="42669">MAGKSIQFEQITFVGPDKERVVAFTEGVNVICGASDTGKSFLAEALDFMVGGSTLKEIPERVPYASARLKLNFGADDQWLLQRSLAGGHFDARSLNGDAEGAAIRLKQQHAHGRTDNISGFLLDKIGLLNKRILKSKSKATTVSLSFRNLARLVIVQEGEIQSSQSPFLTGQFIGKTSEIATVKLLLTGIDDSAIVSTIVEEPDNARQLLLIDEILSDLSSEISDLGHEKSELIDQANRLQATIDEQREGLRTVQAELDGKIERRQELYVECAGYRRRQVEIGELLARFDLLETHYGVDKERLIAIQESGSLFAHVTQAPCPLCGAMPDAQHAAGDCEGDVDAVVNAANAEIAKIDQLLVELRQTVVDLRDERDVFYRRRLRPDAYH</sequence>
<dbReference type="Gene3D" id="3.40.50.300">
    <property type="entry name" value="P-loop containing nucleotide triphosphate hydrolases"/>
    <property type="match status" value="1"/>
</dbReference>
<organism evidence="2 3">
    <name type="scientific">Sphingobium baderi LL03</name>
    <dbReference type="NCBI Taxonomy" id="1114964"/>
    <lineage>
        <taxon>Bacteria</taxon>
        <taxon>Pseudomonadati</taxon>
        <taxon>Pseudomonadota</taxon>
        <taxon>Alphaproteobacteria</taxon>
        <taxon>Sphingomonadales</taxon>
        <taxon>Sphingomonadaceae</taxon>
        <taxon>Sphingobium</taxon>
    </lineage>
</organism>
<accession>T0HU44</accession>
<name>T0HU44_9SPHN</name>
<proteinExistence type="predicted"/>
<gene>
    <name evidence="2" type="ORF">L485_11335</name>
</gene>
<dbReference type="SUPFAM" id="SSF52540">
    <property type="entry name" value="P-loop containing nucleoside triphosphate hydrolases"/>
    <property type="match status" value="1"/>
</dbReference>
<dbReference type="EMBL" id="ATIB01000062">
    <property type="protein sequence ID" value="EQB01049.1"/>
    <property type="molecule type" value="Genomic_DNA"/>
</dbReference>
<evidence type="ECO:0000256" key="1">
    <source>
        <dbReference type="SAM" id="Coils"/>
    </source>
</evidence>
<keyword evidence="3" id="KW-1185">Reference proteome</keyword>
<dbReference type="eggNOG" id="COG0419">
    <property type="taxonomic scope" value="Bacteria"/>
</dbReference>
<dbReference type="Proteomes" id="UP000015524">
    <property type="component" value="Unassembled WGS sequence"/>
</dbReference>